<organism evidence="2 3">
    <name type="scientific">Roseovarius aquimarinus</name>
    <dbReference type="NCBI Taxonomy" id="1229156"/>
    <lineage>
        <taxon>Bacteria</taxon>
        <taxon>Pseudomonadati</taxon>
        <taxon>Pseudomonadota</taxon>
        <taxon>Alphaproteobacteria</taxon>
        <taxon>Rhodobacterales</taxon>
        <taxon>Roseobacteraceae</taxon>
        <taxon>Roseovarius</taxon>
    </lineage>
</organism>
<dbReference type="PANTHER" id="PTHR22911">
    <property type="entry name" value="ACYL-MALONYL CONDENSING ENZYME-RELATED"/>
    <property type="match status" value="1"/>
</dbReference>
<comment type="caution">
    <text evidence="2">The sequence shown here is derived from an EMBL/GenBank/DDBJ whole genome shotgun (WGS) entry which is preliminary data.</text>
</comment>
<reference evidence="2 3" key="1">
    <citation type="submission" date="2024-10" db="EMBL/GenBank/DDBJ databases">
        <authorList>
            <person name="Yang X.-N."/>
        </authorList>
    </citation>
    <scope>NUCLEOTIDE SEQUENCE [LARGE SCALE GENOMIC DNA]</scope>
    <source>
        <strain evidence="2 3">CAU 1059</strain>
    </source>
</reference>
<gene>
    <name evidence="2" type="ORF">ACGRVM_10165</name>
</gene>
<evidence type="ECO:0000313" key="3">
    <source>
        <dbReference type="Proteomes" id="UP001607157"/>
    </source>
</evidence>
<evidence type="ECO:0000313" key="2">
    <source>
        <dbReference type="EMBL" id="MFH0254260.1"/>
    </source>
</evidence>
<accession>A0ABW7I9X0</accession>
<evidence type="ECO:0000256" key="1">
    <source>
        <dbReference type="SAM" id="Phobius"/>
    </source>
</evidence>
<dbReference type="InterPro" id="IPR037185">
    <property type="entry name" value="EmrE-like"/>
</dbReference>
<feature type="transmembrane region" description="Helical" evidence="1">
    <location>
        <begin position="210"/>
        <end position="228"/>
    </location>
</feature>
<feature type="transmembrane region" description="Helical" evidence="1">
    <location>
        <begin position="63"/>
        <end position="89"/>
    </location>
</feature>
<feature type="transmembrane region" description="Helical" evidence="1">
    <location>
        <begin position="122"/>
        <end position="140"/>
    </location>
</feature>
<dbReference type="PANTHER" id="PTHR22911:SF137">
    <property type="entry name" value="SOLUTE CARRIER FAMILY 35 MEMBER G2-RELATED"/>
    <property type="match status" value="1"/>
</dbReference>
<proteinExistence type="predicted"/>
<feature type="transmembrane region" description="Helical" evidence="1">
    <location>
        <begin position="95"/>
        <end position="115"/>
    </location>
</feature>
<feature type="transmembrane region" description="Helical" evidence="1">
    <location>
        <begin position="240"/>
        <end position="259"/>
    </location>
</feature>
<protein>
    <submittedName>
        <fullName evidence="2">DMT family transporter</fullName>
    </submittedName>
</protein>
<feature type="transmembrane region" description="Helical" evidence="1">
    <location>
        <begin position="179"/>
        <end position="198"/>
    </location>
</feature>
<keyword evidence="1" id="KW-0472">Membrane</keyword>
<sequence>MTRHPLFGLALAAFGALVLTPDAMFLRLSEMSGPQMMGWRGIFMGSSLTLLWLLTSRTRGADLALLASGAGIAIVGCQFVNSALFALGIGAAPVAIVLFGVATTPIWAALLAWAFLGERTPLATWITIAAVSIGIGIAVLGGEEMEGTPGAVLFGAVAGLGVAMMLAANFVVLRARPALPIPLLIGLGALCAGAAGVTATGPAQMTDGNVWAIAITGCIILPVSFLSLSIASRHTAAANVSLLLLLETVLGPAWVWLVLGETLTPRMLVGGAVVVVAIALYLLHARRRARRGPAKATQLAAK</sequence>
<keyword evidence="1" id="KW-1133">Transmembrane helix</keyword>
<dbReference type="RefSeq" id="WP_377170244.1">
    <property type="nucleotide sequence ID" value="NZ_JBHTJC010000002.1"/>
</dbReference>
<dbReference type="EMBL" id="JBIHMM010000002">
    <property type="protein sequence ID" value="MFH0254260.1"/>
    <property type="molecule type" value="Genomic_DNA"/>
</dbReference>
<name>A0ABW7I9X0_9RHOB</name>
<dbReference type="Proteomes" id="UP001607157">
    <property type="component" value="Unassembled WGS sequence"/>
</dbReference>
<feature type="transmembrane region" description="Helical" evidence="1">
    <location>
        <begin position="37"/>
        <end position="54"/>
    </location>
</feature>
<dbReference type="SUPFAM" id="SSF103481">
    <property type="entry name" value="Multidrug resistance efflux transporter EmrE"/>
    <property type="match status" value="2"/>
</dbReference>
<feature type="transmembrane region" description="Helical" evidence="1">
    <location>
        <begin position="265"/>
        <end position="283"/>
    </location>
</feature>
<keyword evidence="1" id="KW-0812">Transmembrane</keyword>
<feature type="transmembrane region" description="Helical" evidence="1">
    <location>
        <begin position="152"/>
        <end position="172"/>
    </location>
</feature>
<keyword evidence="3" id="KW-1185">Reference proteome</keyword>